<dbReference type="Pfam" id="PF12368">
    <property type="entry name" value="Rhodanese_C"/>
    <property type="match status" value="1"/>
</dbReference>
<protein>
    <submittedName>
        <fullName evidence="2">13683_t:CDS:1</fullName>
    </submittedName>
</protein>
<gene>
    <name evidence="2" type="ORF">AGERDE_LOCUS1174</name>
</gene>
<feature type="domain" description="Rhodanese" evidence="1">
    <location>
        <begin position="251"/>
        <end position="338"/>
    </location>
</feature>
<dbReference type="InterPro" id="IPR040503">
    <property type="entry name" value="TRHO_N"/>
</dbReference>
<dbReference type="Gene3D" id="3.30.70.100">
    <property type="match status" value="1"/>
</dbReference>
<dbReference type="PANTHER" id="PTHR43846:SF1">
    <property type="entry name" value="TRNA URIDINE(34) HYDROXYLASE"/>
    <property type="match status" value="1"/>
</dbReference>
<proteinExistence type="predicted"/>
<evidence type="ECO:0000259" key="1">
    <source>
        <dbReference type="PROSITE" id="PS50206"/>
    </source>
</evidence>
<dbReference type="Gene3D" id="3.40.250.10">
    <property type="entry name" value="Rhodanese-like domain"/>
    <property type="match status" value="1"/>
</dbReference>
<name>A0A9N8VC77_9GLOM</name>
<reference evidence="2" key="1">
    <citation type="submission" date="2021-06" db="EMBL/GenBank/DDBJ databases">
        <authorList>
            <person name="Kallberg Y."/>
            <person name="Tangrot J."/>
            <person name="Rosling A."/>
        </authorList>
    </citation>
    <scope>NUCLEOTIDE SEQUENCE</scope>
    <source>
        <strain evidence="2">MT106</strain>
    </source>
</reference>
<dbReference type="Pfam" id="PF17773">
    <property type="entry name" value="UPF0176_N"/>
    <property type="match status" value="1"/>
</dbReference>
<dbReference type="AlphaFoldDB" id="A0A9N8VC77"/>
<evidence type="ECO:0000313" key="2">
    <source>
        <dbReference type="EMBL" id="CAG8442524.1"/>
    </source>
</evidence>
<keyword evidence="3" id="KW-1185">Reference proteome</keyword>
<dbReference type="Pfam" id="PF00581">
    <property type="entry name" value="Rhodanese"/>
    <property type="match status" value="1"/>
</dbReference>
<accession>A0A9N8VC77</accession>
<dbReference type="EMBL" id="CAJVPL010000076">
    <property type="protein sequence ID" value="CAG8442524.1"/>
    <property type="molecule type" value="Genomic_DNA"/>
</dbReference>
<evidence type="ECO:0000313" key="3">
    <source>
        <dbReference type="Proteomes" id="UP000789831"/>
    </source>
</evidence>
<dbReference type="InterPro" id="IPR022111">
    <property type="entry name" value="Rhodanese_C"/>
</dbReference>
<dbReference type="InterPro" id="IPR001763">
    <property type="entry name" value="Rhodanese-like_dom"/>
</dbReference>
<sequence>MILIIKRPFWGLVQIFPKKLLSECYTSSSCKIKLSAIKTSNIPKNLHFRPWHTTTYLHRTLRNLNNARISLYKNNSINIHRLAKRQIRFNTTIATSACSTADQEPNNDPKWLNLSFYTFNPIEDTRLGSLHQSMVKNFKDFGILGRIYISTEGINAQISCPGEKVNALRKYCDEEIPRFFGKIDERVDGGIGDFNYSTIHGDRASFLKLIVRIRNQIVVDGLKPGSYDIRKQPKHLSAEEWHHALSNTNIKPIVIDMRNHYESEVGYFEDAMRPDVDTFRDSIKAMNEICQGKHDEEIFMYCTGGIRCSKAGAILRSNGFKSVNVLRGGITAYGRFVVANPSIKSLYKGRNFTFDKRLGEPITDDIVSQCHTCGSPCNIHTNCRNKACNLLFIQCQNCRARTKHTCGNRACFEMVDTWEKMLQEKNSSDESSTIMIPINSYPTTAAAVPTSSTIPAYDDVKPGISCWYDHAHRVRPKLVIERLGGKGENLPTQSIQEILAQKISTTDE</sequence>
<dbReference type="OrthoDB" id="25002at2759"/>
<dbReference type="SMART" id="SM00450">
    <property type="entry name" value="RHOD"/>
    <property type="match status" value="1"/>
</dbReference>
<dbReference type="PANTHER" id="PTHR43846">
    <property type="entry name" value="UPF0176 PROTEIN YCEA"/>
    <property type="match status" value="1"/>
</dbReference>
<dbReference type="Proteomes" id="UP000789831">
    <property type="component" value="Unassembled WGS sequence"/>
</dbReference>
<dbReference type="NCBIfam" id="NF001133">
    <property type="entry name" value="PRK00142.1-1"/>
    <property type="match status" value="1"/>
</dbReference>
<organism evidence="2 3">
    <name type="scientific">Ambispora gerdemannii</name>
    <dbReference type="NCBI Taxonomy" id="144530"/>
    <lineage>
        <taxon>Eukaryota</taxon>
        <taxon>Fungi</taxon>
        <taxon>Fungi incertae sedis</taxon>
        <taxon>Mucoromycota</taxon>
        <taxon>Glomeromycotina</taxon>
        <taxon>Glomeromycetes</taxon>
        <taxon>Archaeosporales</taxon>
        <taxon>Ambisporaceae</taxon>
        <taxon>Ambispora</taxon>
    </lineage>
</organism>
<comment type="caution">
    <text evidence="2">The sequence shown here is derived from an EMBL/GenBank/DDBJ whole genome shotgun (WGS) entry which is preliminary data.</text>
</comment>
<dbReference type="InterPro" id="IPR036873">
    <property type="entry name" value="Rhodanese-like_dom_sf"/>
</dbReference>
<dbReference type="SUPFAM" id="SSF52821">
    <property type="entry name" value="Rhodanese/Cell cycle control phosphatase"/>
    <property type="match status" value="1"/>
</dbReference>
<dbReference type="PROSITE" id="PS50206">
    <property type="entry name" value="RHODANESE_3"/>
    <property type="match status" value="1"/>
</dbReference>